<dbReference type="GO" id="GO:0003682">
    <property type="term" value="F:chromatin binding"/>
    <property type="evidence" value="ECO:0007669"/>
    <property type="project" value="TreeGrafter"/>
</dbReference>
<feature type="repeat" description="MBT" evidence="2">
    <location>
        <begin position="153"/>
        <end position="264"/>
    </location>
</feature>
<dbReference type="Pfam" id="PF02820">
    <property type="entry name" value="MBT"/>
    <property type="match status" value="3"/>
</dbReference>
<dbReference type="SMART" id="SM00561">
    <property type="entry name" value="MBT"/>
    <property type="match status" value="2"/>
</dbReference>
<evidence type="ECO:0000256" key="3">
    <source>
        <dbReference type="SAM" id="Phobius"/>
    </source>
</evidence>
<sequence length="566" mass="65194">MFREKAKRIAHIPKFDKDAAEELRKKCQLAIGPLQATPHRPVASGSIPVGNVLSNARFCRLLENELPNSDTSSRIEDNNCRNGMTLRKRNGSFTYSEYFLIDRYRSEAFYYEMQQLLNKNSSVKTRKKIVATRTWNETPTECDTRRRVSGRTLTWDKFLSYGENICRIAPVHCFKQAPLYNTWSQIAIPGMVVEFRNPFMDAANGLAYWFGSIVYFAGYLALVRLELLKDDLNEKTYLAWVSFCSDEPKPLGWCVENGVELSLGDIWPDETILENVEAELQDFYSQPHETLTSDHYSRIVQEIYRPSSFNPAIPVEVVDVKNLNETRLGKISAQIGDFVHVTLYEDNTYQQGLWLNVNSNLIHPFGWSNAVGVKVNAVPYSVTRDYSLDPHHFQDASPPFEIEEGMRLEMRHPILIFKFVGAVVTQVLKFGHFVVQTMEKCKGTRVQFVVHFRDPLIFPWGWTSNNNLRLDRSRIEGQRPNLRLDLLPERDDHKFVEGMKLEAVDPLNSKFVFPATIQKIAGHMLQLHFDNTEFNEINTFWVDAEYGDIFPAGYAEMVGFKFKGHA</sequence>
<dbReference type="InterPro" id="IPR004092">
    <property type="entry name" value="Mbt"/>
</dbReference>
<keyword evidence="1" id="KW-0677">Repeat</keyword>
<reference evidence="4" key="1">
    <citation type="submission" date="2021-06" db="EMBL/GenBank/DDBJ databases">
        <authorList>
            <person name="Hodson N. C."/>
            <person name="Mongue J. A."/>
            <person name="Jaron S. K."/>
        </authorList>
    </citation>
    <scope>NUCLEOTIDE SEQUENCE</scope>
</reference>
<keyword evidence="3" id="KW-0812">Transmembrane</keyword>
<dbReference type="PANTHER" id="PTHR12247">
    <property type="entry name" value="POLYCOMB GROUP PROTEIN"/>
    <property type="match status" value="1"/>
</dbReference>
<name>A0A8J2LDL8_9HEXA</name>
<dbReference type="AlphaFoldDB" id="A0A8J2LDL8"/>
<evidence type="ECO:0000313" key="5">
    <source>
        <dbReference type="Proteomes" id="UP000708208"/>
    </source>
</evidence>
<feature type="repeat" description="MBT" evidence="2">
    <location>
        <begin position="458"/>
        <end position="565"/>
    </location>
</feature>
<feature type="transmembrane region" description="Helical" evidence="3">
    <location>
        <begin position="206"/>
        <end position="225"/>
    </location>
</feature>
<dbReference type="Proteomes" id="UP000708208">
    <property type="component" value="Unassembled WGS sequence"/>
</dbReference>
<accession>A0A8J2LDL8</accession>
<evidence type="ECO:0000256" key="1">
    <source>
        <dbReference type="ARBA" id="ARBA00022737"/>
    </source>
</evidence>
<evidence type="ECO:0000256" key="2">
    <source>
        <dbReference type="PROSITE-ProRule" id="PRU00459"/>
    </source>
</evidence>
<dbReference type="PROSITE" id="PS51079">
    <property type="entry name" value="MBT"/>
    <property type="match status" value="2"/>
</dbReference>
<dbReference type="GO" id="GO:0005634">
    <property type="term" value="C:nucleus"/>
    <property type="evidence" value="ECO:0007669"/>
    <property type="project" value="InterPro"/>
</dbReference>
<comment type="caution">
    <text evidence="4">The sequence shown here is derived from an EMBL/GenBank/DDBJ whole genome shotgun (WGS) entry which is preliminary data.</text>
</comment>
<organism evidence="4 5">
    <name type="scientific">Allacma fusca</name>
    <dbReference type="NCBI Taxonomy" id="39272"/>
    <lineage>
        <taxon>Eukaryota</taxon>
        <taxon>Metazoa</taxon>
        <taxon>Ecdysozoa</taxon>
        <taxon>Arthropoda</taxon>
        <taxon>Hexapoda</taxon>
        <taxon>Collembola</taxon>
        <taxon>Symphypleona</taxon>
        <taxon>Sminthuridae</taxon>
        <taxon>Allacma</taxon>
    </lineage>
</organism>
<proteinExistence type="predicted"/>
<gene>
    <name evidence="4" type="ORF">AFUS01_LOCUS39427</name>
</gene>
<protein>
    <submittedName>
        <fullName evidence="4">Uncharacterized protein</fullName>
    </submittedName>
</protein>
<dbReference type="PANTHER" id="PTHR12247:SF104">
    <property type="entry name" value="POLYCOMB PROTEIN SFMBT"/>
    <property type="match status" value="1"/>
</dbReference>
<dbReference type="OrthoDB" id="5917609at2759"/>
<keyword evidence="5" id="KW-1185">Reference proteome</keyword>
<dbReference type="GO" id="GO:0045892">
    <property type="term" value="P:negative regulation of DNA-templated transcription"/>
    <property type="evidence" value="ECO:0007669"/>
    <property type="project" value="TreeGrafter"/>
</dbReference>
<dbReference type="InterPro" id="IPR050548">
    <property type="entry name" value="PcG_chromatin_remod_factors"/>
</dbReference>
<evidence type="ECO:0000313" key="4">
    <source>
        <dbReference type="EMBL" id="CAG7829568.1"/>
    </source>
</evidence>
<keyword evidence="3" id="KW-0472">Membrane</keyword>
<dbReference type="GO" id="GO:0042393">
    <property type="term" value="F:histone binding"/>
    <property type="evidence" value="ECO:0007669"/>
    <property type="project" value="TreeGrafter"/>
</dbReference>
<dbReference type="EMBL" id="CAJVCH010552054">
    <property type="protein sequence ID" value="CAG7829568.1"/>
    <property type="molecule type" value="Genomic_DNA"/>
</dbReference>
<keyword evidence="3" id="KW-1133">Transmembrane helix</keyword>